<proteinExistence type="predicted"/>
<organism evidence="1 2">
    <name type="scientific">Pocillopora meandrina</name>
    <dbReference type="NCBI Taxonomy" id="46732"/>
    <lineage>
        <taxon>Eukaryota</taxon>
        <taxon>Metazoa</taxon>
        <taxon>Cnidaria</taxon>
        <taxon>Anthozoa</taxon>
        <taxon>Hexacorallia</taxon>
        <taxon>Scleractinia</taxon>
        <taxon>Astrocoeniina</taxon>
        <taxon>Pocilloporidae</taxon>
        <taxon>Pocillopora</taxon>
    </lineage>
</organism>
<protein>
    <recommendedName>
        <fullName evidence="3">LAGLIDADG endonuclease</fullName>
    </recommendedName>
</protein>
<evidence type="ECO:0008006" key="3">
    <source>
        <dbReference type="Google" id="ProtNLM"/>
    </source>
</evidence>
<gene>
    <name evidence="1" type="ORF">PMEA_00001702</name>
</gene>
<name>A0AAU9W7I7_9CNID</name>
<dbReference type="PANTHER" id="PTHR46670:SF3">
    <property type="entry name" value="ENDONUCLEASE_EXONUCLEASE_PHOSPHATASE DOMAIN-CONTAINING PROTEIN"/>
    <property type="match status" value="1"/>
</dbReference>
<evidence type="ECO:0000313" key="1">
    <source>
        <dbReference type="EMBL" id="CAH3106803.1"/>
    </source>
</evidence>
<dbReference type="EMBL" id="CALNXJ010000010">
    <property type="protein sequence ID" value="CAH3106803.1"/>
    <property type="molecule type" value="Genomic_DNA"/>
</dbReference>
<reference evidence="1 2" key="1">
    <citation type="submission" date="2022-05" db="EMBL/GenBank/DDBJ databases">
        <authorList>
            <consortium name="Genoscope - CEA"/>
            <person name="William W."/>
        </authorList>
    </citation>
    <scope>NUCLEOTIDE SEQUENCE [LARGE SCALE GENOMIC DNA]</scope>
</reference>
<dbReference type="Gene3D" id="3.60.10.10">
    <property type="entry name" value="Endonuclease/exonuclease/phosphatase"/>
    <property type="match status" value="1"/>
</dbReference>
<dbReference type="PANTHER" id="PTHR46670">
    <property type="entry name" value="ENDO/EXONUCLEASE/PHOSPHATASE DOMAIN-CONTAINING PROTEIN"/>
    <property type="match status" value="1"/>
</dbReference>
<sequence>MQQNSYHFVVDYKVDLLGITETWLHMEGSDMAIGELCPNGYRLLHTPRLTGRGGGVGLLYKQGIGFKSKTRLCEHSFTSFECMDVTFVARKSLRVIVVYRPPGENETESALSLKNVTVVEQFISYHKAVCFNLSLRKPVNERSTVVSRKLKGFDFDAFNEMIISTGLSDGGVSHCIELLAKKYDVLLCKALDKLAPKRTRTIVIRPNAPWYNEEIATQKRKRRRLERKWRSTSLEIDRVNYLEQCNVVNAMLYKTKEQRYSTVIQDNALDSKLLFRTVDKLLQRNTDLRYPSANSDQELANAFADFFSAKIVRIRDELLVRKEQLGELLMKDF</sequence>
<dbReference type="Proteomes" id="UP001159428">
    <property type="component" value="Unassembled WGS sequence"/>
</dbReference>
<comment type="caution">
    <text evidence="1">The sequence shown here is derived from an EMBL/GenBank/DDBJ whole genome shotgun (WGS) entry which is preliminary data.</text>
</comment>
<accession>A0AAU9W7I7</accession>
<evidence type="ECO:0000313" key="2">
    <source>
        <dbReference type="Proteomes" id="UP001159428"/>
    </source>
</evidence>
<dbReference type="AlphaFoldDB" id="A0AAU9W7I7"/>
<dbReference type="SUPFAM" id="SSF56219">
    <property type="entry name" value="DNase I-like"/>
    <property type="match status" value="1"/>
</dbReference>
<dbReference type="InterPro" id="IPR036691">
    <property type="entry name" value="Endo/exonu/phosph_ase_sf"/>
</dbReference>
<keyword evidence="2" id="KW-1185">Reference proteome</keyword>